<sequence>MACIDHNSTADLKTINLRWLKDACDLIVKNGASQLSGDELAMALCRVLLSDKAGDEHGLLMLKSEKMSSNSQPKMPSYGTQLLLCPPPLSALSISSVSICKLCPPPSVTCLLPVATSFAAISSFVRHWFPPCLTFLHSLSLVTSPSSQSSLSHFIGNSLSSTNFLQLEVVQC</sequence>
<protein>
    <submittedName>
        <fullName evidence="1">Uncharacterized protein</fullName>
    </submittedName>
</protein>
<dbReference type="Proteomes" id="UP000287651">
    <property type="component" value="Unassembled WGS sequence"/>
</dbReference>
<evidence type="ECO:0000313" key="1">
    <source>
        <dbReference type="EMBL" id="RRT57594.1"/>
    </source>
</evidence>
<accession>A0A426Z0U7</accession>
<reference evidence="1 2" key="1">
    <citation type="journal article" date="2014" name="Agronomy (Basel)">
        <title>A Draft Genome Sequence for Ensete ventricosum, the Drought-Tolerant Tree Against Hunger.</title>
        <authorList>
            <person name="Harrison J."/>
            <person name="Moore K.A."/>
            <person name="Paszkiewicz K."/>
            <person name="Jones T."/>
            <person name="Grant M."/>
            <person name="Ambacheew D."/>
            <person name="Muzemil S."/>
            <person name="Studholme D.J."/>
        </authorList>
    </citation>
    <scope>NUCLEOTIDE SEQUENCE [LARGE SCALE GENOMIC DNA]</scope>
</reference>
<comment type="caution">
    <text evidence="1">The sequence shown here is derived from an EMBL/GenBank/DDBJ whole genome shotgun (WGS) entry which is preliminary data.</text>
</comment>
<gene>
    <name evidence="1" type="ORF">B296_00047159</name>
</gene>
<proteinExistence type="predicted"/>
<dbReference type="AlphaFoldDB" id="A0A426Z0U7"/>
<name>A0A426Z0U7_ENSVE</name>
<organism evidence="1 2">
    <name type="scientific">Ensete ventricosum</name>
    <name type="common">Abyssinian banana</name>
    <name type="synonym">Musa ensete</name>
    <dbReference type="NCBI Taxonomy" id="4639"/>
    <lineage>
        <taxon>Eukaryota</taxon>
        <taxon>Viridiplantae</taxon>
        <taxon>Streptophyta</taxon>
        <taxon>Embryophyta</taxon>
        <taxon>Tracheophyta</taxon>
        <taxon>Spermatophyta</taxon>
        <taxon>Magnoliopsida</taxon>
        <taxon>Liliopsida</taxon>
        <taxon>Zingiberales</taxon>
        <taxon>Musaceae</taxon>
        <taxon>Ensete</taxon>
    </lineage>
</organism>
<dbReference type="EMBL" id="AMZH03009095">
    <property type="protein sequence ID" value="RRT57594.1"/>
    <property type="molecule type" value="Genomic_DNA"/>
</dbReference>
<evidence type="ECO:0000313" key="2">
    <source>
        <dbReference type="Proteomes" id="UP000287651"/>
    </source>
</evidence>